<proteinExistence type="predicted"/>
<name>A0A9X2E6N7_9NOCA</name>
<reference evidence="3" key="1">
    <citation type="submission" date="2022-06" db="EMBL/GenBank/DDBJ databases">
        <title>Novel species in genus nocardia.</title>
        <authorList>
            <person name="Li F."/>
        </authorList>
    </citation>
    <scope>NUCLEOTIDE SEQUENCE</scope>
    <source>
        <strain evidence="3">CDC141</strain>
    </source>
</reference>
<keyword evidence="2" id="KW-0732">Signal</keyword>
<feature type="signal peptide" evidence="2">
    <location>
        <begin position="1"/>
        <end position="26"/>
    </location>
</feature>
<keyword evidence="4" id="KW-1185">Reference proteome</keyword>
<evidence type="ECO:0000256" key="2">
    <source>
        <dbReference type="SAM" id="SignalP"/>
    </source>
</evidence>
<evidence type="ECO:0000313" key="3">
    <source>
        <dbReference type="EMBL" id="MCM6775229.1"/>
    </source>
</evidence>
<feature type="compositionally biased region" description="Pro residues" evidence="1">
    <location>
        <begin position="30"/>
        <end position="42"/>
    </location>
</feature>
<organism evidence="3 4">
    <name type="scientific">Nocardia pulmonis</name>
    <dbReference type="NCBI Taxonomy" id="2951408"/>
    <lineage>
        <taxon>Bacteria</taxon>
        <taxon>Bacillati</taxon>
        <taxon>Actinomycetota</taxon>
        <taxon>Actinomycetes</taxon>
        <taxon>Mycobacteriales</taxon>
        <taxon>Nocardiaceae</taxon>
        <taxon>Nocardia</taxon>
    </lineage>
</organism>
<evidence type="ECO:0000256" key="1">
    <source>
        <dbReference type="SAM" id="MobiDB-lite"/>
    </source>
</evidence>
<gene>
    <name evidence="3" type="ORF">NDR86_17285</name>
</gene>
<feature type="chain" id="PRO_5040796814" evidence="2">
    <location>
        <begin position="27"/>
        <end position="91"/>
    </location>
</feature>
<sequence>MTRVRLSLAALALAAAVAATAPAALAVDPSVPPTRPEQPSDPSPRGRVEEPARPLNLEPLNKQMREHAPADHLLKKMPARSAFLIGVSALR</sequence>
<evidence type="ECO:0000313" key="4">
    <source>
        <dbReference type="Proteomes" id="UP001139157"/>
    </source>
</evidence>
<feature type="region of interest" description="Disordered" evidence="1">
    <location>
        <begin position="24"/>
        <end position="58"/>
    </location>
</feature>
<protein>
    <submittedName>
        <fullName evidence="3">Uncharacterized protein</fullName>
    </submittedName>
</protein>
<dbReference type="EMBL" id="JAMRXG010000007">
    <property type="protein sequence ID" value="MCM6775229.1"/>
    <property type="molecule type" value="Genomic_DNA"/>
</dbReference>
<accession>A0A9X2E6N7</accession>
<dbReference type="AlphaFoldDB" id="A0A9X2E6N7"/>
<dbReference type="Proteomes" id="UP001139157">
    <property type="component" value="Unassembled WGS sequence"/>
</dbReference>
<dbReference type="RefSeq" id="WP_251913312.1">
    <property type="nucleotide sequence ID" value="NZ_JAMRXG010000007.1"/>
</dbReference>
<comment type="caution">
    <text evidence="3">The sequence shown here is derived from an EMBL/GenBank/DDBJ whole genome shotgun (WGS) entry which is preliminary data.</text>
</comment>